<keyword evidence="4" id="KW-1185">Reference proteome</keyword>
<name>M3AKJ0_PSEFD</name>
<dbReference type="Proteomes" id="UP000016932">
    <property type="component" value="Unassembled WGS sequence"/>
</dbReference>
<dbReference type="EMBL" id="KB446557">
    <property type="protein sequence ID" value="EME85101.1"/>
    <property type="molecule type" value="Genomic_DNA"/>
</dbReference>
<organism evidence="3 4">
    <name type="scientific">Pseudocercospora fijiensis (strain CIRAD86)</name>
    <name type="common">Black leaf streak disease fungus</name>
    <name type="synonym">Mycosphaerella fijiensis</name>
    <dbReference type="NCBI Taxonomy" id="383855"/>
    <lineage>
        <taxon>Eukaryota</taxon>
        <taxon>Fungi</taxon>
        <taxon>Dikarya</taxon>
        <taxon>Ascomycota</taxon>
        <taxon>Pezizomycotina</taxon>
        <taxon>Dothideomycetes</taxon>
        <taxon>Dothideomycetidae</taxon>
        <taxon>Mycosphaerellales</taxon>
        <taxon>Mycosphaerellaceae</taxon>
        <taxon>Pseudocercospora</taxon>
    </lineage>
</organism>
<dbReference type="AlphaFoldDB" id="M3AKJ0"/>
<keyword evidence="2" id="KW-0472">Membrane</keyword>
<accession>M3AKJ0</accession>
<proteinExistence type="predicted"/>
<feature type="region of interest" description="Disordered" evidence="1">
    <location>
        <begin position="169"/>
        <end position="194"/>
    </location>
</feature>
<keyword evidence="2" id="KW-1133">Transmembrane helix</keyword>
<reference evidence="3 4" key="1">
    <citation type="journal article" date="2012" name="PLoS Pathog.">
        <title>Diverse lifestyles and strategies of plant pathogenesis encoded in the genomes of eighteen Dothideomycetes fungi.</title>
        <authorList>
            <person name="Ohm R.A."/>
            <person name="Feau N."/>
            <person name="Henrissat B."/>
            <person name="Schoch C.L."/>
            <person name="Horwitz B.A."/>
            <person name="Barry K.W."/>
            <person name="Condon B.J."/>
            <person name="Copeland A.C."/>
            <person name="Dhillon B."/>
            <person name="Glaser F."/>
            <person name="Hesse C.N."/>
            <person name="Kosti I."/>
            <person name="LaButti K."/>
            <person name="Lindquist E.A."/>
            <person name="Lucas S."/>
            <person name="Salamov A.A."/>
            <person name="Bradshaw R.E."/>
            <person name="Ciuffetti L."/>
            <person name="Hamelin R.C."/>
            <person name="Kema G.H.J."/>
            <person name="Lawrence C."/>
            <person name="Scott J.A."/>
            <person name="Spatafora J.W."/>
            <person name="Turgeon B.G."/>
            <person name="de Wit P.J.G.M."/>
            <person name="Zhong S."/>
            <person name="Goodwin S.B."/>
            <person name="Grigoriev I.V."/>
        </authorList>
    </citation>
    <scope>NUCLEOTIDE SEQUENCE [LARGE SCALE GENOMIC DNA]</scope>
    <source>
        <strain evidence="3 4">CIRAD86</strain>
    </source>
</reference>
<dbReference type="HOGENOM" id="CLU_1283760_0_0_1"/>
<protein>
    <submittedName>
        <fullName evidence="3">Uncharacterized protein</fullName>
    </submittedName>
</protein>
<evidence type="ECO:0000256" key="1">
    <source>
        <dbReference type="SAM" id="MobiDB-lite"/>
    </source>
</evidence>
<dbReference type="VEuPathDB" id="FungiDB:MYCFIDRAFT_173961"/>
<dbReference type="GeneID" id="19333104"/>
<feature type="compositionally biased region" description="Polar residues" evidence="1">
    <location>
        <begin position="170"/>
        <end position="186"/>
    </location>
</feature>
<evidence type="ECO:0000256" key="2">
    <source>
        <dbReference type="SAM" id="Phobius"/>
    </source>
</evidence>
<dbReference type="RefSeq" id="XP_007925585.1">
    <property type="nucleotide sequence ID" value="XM_007927394.1"/>
</dbReference>
<keyword evidence="2" id="KW-0812">Transmembrane</keyword>
<evidence type="ECO:0000313" key="4">
    <source>
        <dbReference type="Proteomes" id="UP000016932"/>
    </source>
</evidence>
<dbReference type="KEGG" id="pfj:MYCFIDRAFT_173961"/>
<sequence length="215" mass="24545">MNDISKYTFQSYFSYNIYNIPGAKISGADTWHRPREFHQQRPKIVSLCQRQHLNALYRTPKTLRSHDGLTFRKECHRVVWKEAYAASFAKALLVFPEFLVPDSFNSHLRSRLGGPLTNGTAIDSNTPSTHTHHPPRLDFLQYLYFIFSLFLLVAMIRIHVNRNAKYGTQGCKTESTRTKTPTNSNIKPKGKVEVSPREYVQSLSAGTDGVLAVQD</sequence>
<evidence type="ECO:0000313" key="3">
    <source>
        <dbReference type="EMBL" id="EME85101.1"/>
    </source>
</evidence>
<feature type="transmembrane region" description="Helical" evidence="2">
    <location>
        <begin position="142"/>
        <end position="160"/>
    </location>
</feature>
<gene>
    <name evidence="3" type="ORF">MYCFIDRAFT_173961</name>
</gene>